<comment type="caution">
    <text evidence="4">The sequence shown here is derived from an EMBL/GenBank/DDBJ whole genome shotgun (WGS) entry which is preliminary data.</text>
</comment>
<dbReference type="Proteomes" id="UP000281406">
    <property type="component" value="Unassembled WGS sequence"/>
</dbReference>
<name>A0A3N0XMU5_ANAGA</name>
<accession>A0A3N0XMU5</accession>
<organism evidence="4 5">
    <name type="scientific">Anabarilius grahami</name>
    <name type="common">Kanglang fish</name>
    <name type="synonym">Barilius grahami</name>
    <dbReference type="NCBI Taxonomy" id="495550"/>
    <lineage>
        <taxon>Eukaryota</taxon>
        <taxon>Metazoa</taxon>
        <taxon>Chordata</taxon>
        <taxon>Craniata</taxon>
        <taxon>Vertebrata</taxon>
        <taxon>Euteleostomi</taxon>
        <taxon>Actinopterygii</taxon>
        <taxon>Neopterygii</taxon>
        <taxon>Teleostei</taxon>
        <taxon>Ostariophysi</taxon>
        <taxon>Cypriniformes</taxon>
        <taxon>Xenocyprididae</taxon>
        <taxon>Xenocypridinae</taxon>
        <taxon>Xenocypridinae incertae sedis</taxon>
        <taxon>Anabarilius</taxon>
    </lineage>
</organism>
<gene>
    <name evidence="4" type="ORF">DPX16_16323</name>
</gene>
<dbReference type="InterPro" id="IPR057615">
    <property type="entry name" value="Ig_VWA7"/>
</dbReference>
<dbReference type="EMBL" id="RJVU01071404">
    <property type="protein sequence ID" value="ROI47900.1"/>
    <property type="molecule type" value="Genomic_DNA"/>
</dbReference>
<dbReference type="InterPro" id="IPR056475">
    <property type="entry name" value="GBD_Hemicentin/VWA7"/>
</dbReference>
<dbReference type="Pfam" id="PF23619">
    <property type="entry name" value="Ig_VWA7"/>
    <property type="match status" value="1"/>
</dbReference>
<evidence type="ECO:0000259" key="3">
    <source>
        <dbReference type="Pfam" id="PF25107"/>
    </source>
</evidence>
<feature type="domain" description="VWA7 N-terminal" evidence="3">
    <location>
        <begin position="17"/>
        <end position="50"/>
    </location>
</feature>
<keyword evidence="5" id="KW-1185">Reference proteome</keyword>
<dbReference type="PANTHER" id="PTHR14905">
    <property type="entry name" value="NG37"/>
    <property type="match status" value="1"/>
</dbReference>
<dbReference type="InterPro" id="IPR052577">
    <property type="entry name" value="VWA7"/>
</dbReference>
<dbReference type="AlphaFoldDB" id="A0A3N0XMU5"/>
<dbReference type="GO" id="GO:0005576">
    <property type="term" value="C:extracellular region"/>
    <property type="evidence" value="ECO:0007669"/>
    <property type="project" value="UniProtKB-SubCell"/>
</dbReference>
<feature type="domain" description="Hemicentin/VWA7 galactose-binding" evidence="1">
    <location>
        <begin position="178"/>
        <end position="262"/>
    </location>
</feature>
<dbReference type="OrthoDB" id="301415at2759"/>
<evidence type="ECO:0000259" key="1">
    <source>
        <dbReference type="Pfam" id="PF23560"/>
    </source>
</evidence>
<protein>
    <submittedName>
        <fullName evidence="4">von Willebrand factor A domain-containing protein 7</fullName>
    </submittedName>
</protein>
<evidence type="ECO:0000313" key="5">
    <source>
        <dbReference type="Proteomes" id="UP000281406"/>
    </source>
</evidence>
<evidence type="ECO:0000259" key="2">
    <source>
        <dbReference type="Pfam" id="PF23619"/>
    </source>
</evidence>
<dbReference type="InterPro" id="IPR056862">
    <property type="entry name" value="VWA7_N"/>
</dbReference>
<reference evidence="4 5" key="1">
    <citation type="submission" date="2018-10" db="EMBL/GenBank/DDBJ databases">
        <title>Genome assembly for a Yunnan-Guizhou Plateau 3E fish, Anabarilius grahami (Regan), and its evolutionary and genetic applications.</title>
        <authorList>
            <person name="Jiang W."/>
        </authorList>
    </citation>
    <scope>NUCLEOTIDE SEQUENCE [LARGE SCALE GENOMIC DNA]</scope>
    <source>
        <strain evidence="4">AG-KIZ</strain>
        <tissue evidence="4">Muscle</tissue>
    </source>
</reference>
<feature type="domain" description="VWA7 N-terminal" evidence="3">
    <location>
        <begin position="51"/>
        <end position="112"/>
    </location>
</feature>
<dbReference type="PANTHER" id="PTHR14905:SF18">
    <property type="entry name" value="VON WILLEBRAND FACTOR A DOMAIN-CONTAINING 10, TANDEM DUPLICATE 1-RELATED"/>
    <property type="match status" value="1"/>
</dbReference>
<evidence type="ECO:0000313" key="4">
    <source>
        <dbReference type="EMBL" id="ROI47900.1"/>
    </source>
</evidence>
<sequence>MAELCRDVAAARGRDFTLPDFYSHSNWVERGSTAPFSTLIRPDLPLNNLAGKCSHGGFLDRTSYRDPTGGINKDSISSSHGFLHQRAAEMAINATMELLEDIRVATGNQAFLQLMDLNQTSVLAFVFDITGVLSNYIAEAKRMSFSITDSRRGTSEEPSEYILVPFNNQGDCPREKFSQGRKLFFFLDPSLSNVTVYVTGDSPVFILYSPTGVSQSGSVADGPLGSILTVGNLRRVKLNSDNQTGEWKISISSTSSYTLKVSWQIRCLFVPSVLVLKKNSQSRSRNATLLVSVTGGDSVTVTDVLLVEASGSGVVNGTIKAVGATDFLVNVDRIPEGAFVVQLKGLLNDSTRSLPSQFQRQLPTQYKGSRISITAQSQNITLPGVPFSLNFTVASNTIGGNYTIRAWTDLVETGVSFPSSLILVAGGSAQGSVTLTIPSKTESGTAVTLTIEAEAPGDHRGQLINQTFAESRRKDGKDIFPIDKCLDRGPLFLF</sequence>
<dbReference type="Pfam" id="PF25107">
    <property type="entry name" value="VWA7_N"/>
    <property type="match status" value="2"/>
</dbReference>
<dbReference type="Pfam" id="PF23560">
    <property type="entry name" value="GBD_Hemicentin"/>
    <property type="match status" value="1"/>
</dbReference>
<proteinExistence type="predicted"/>
<feature type="domain" description="VWA7 Ig-like" evidence="2">
    <location>
        <begin position="372"/>
        <end position="459"/>
    </location>
</feature>